<feature type="region of interest" description="Disordered" evidence="6">
    <location>
        <begin position="872"/>
        <end position="894"/>
    </location>
</feature>
<dbReference type="GO" id="GO:0034657">
    <property type="term" value="C:GID complex"/>
    <property type="evidence" value="ECO:0007669"/>
    <property type="project" value="TreeGrafter"/>
</dbReference>
<dbReference type="InterPro" id="IPR011989">
    <property type="entry name" value="ARM-like"/>
</dbReference>
<dbReference type="SMART" id="SM00185">
    <property type="entry name" value="ARM"/>
    <property type="match status" value="5"/>
</dbReference>
<feature type="region of interest" description="Disordered" evidence="6">
    <location>
        <begin position="761"/>
        <end position="796"/>
    </location>
</feature>
<organism evidence="7 8">
    <name type="scientific">Paraphoma chrysanthemicola</name>
    <dbReference type="NCBI Taxonomy" id="798071"/>
    <lineage>
        <taxon>Eukaryota</taxon>
        <taxon>Fungi</taxon>
        <taxon>Dikarya</taxon>
        <taxon>Ascomycota</taxon>
        <taxon>Pezizomycotina</taxon>
        <taxon>Dothideomycetes</taxon>
        <taxon>Pleosporomycetidae</taxon>
        <taxon>Pleosporales</taxon>
        <taxon>Pleosporineae</taxon>
        <taxon>Phaeosphaeriaceae</taxon>
        <taxon>Paraphoma</taxon>
    </lineage>
</organism>
<feature type="compositionally biased region" description="Basic residues" evidence="6">
    <location>
        <begin position="63"/>
        <end position="73"/>
    </location>
</feature>
<dbReference type="PANTHER" id="PTHR15651">
    <property type="entry name" value="ARMADILLO REPEAT-CONTAINING PROTEIN 8"/>
    <property type="match status" value="1"/>
</dbReference>
<evidence type="ECO:0000256" key="4">
    <source>
        <dbReference type="ARBA" id="ARBA00022737"/>
    </source>
</evidence>
<name>A0A8K0RAU6_9PLEO</name>
<keyword evidence="5" id="KW-0539">Nucleus</keyword>
<comment type="caution">
    <text evidence="7">The sequence shown here is derived from an EMBL/GenBank/DDBJ whole genome shotgun (WGS) entry which is preliminary data.</text>
</comment>
<dbReference type="Proteomes" id="UP000813461">
    <property type="component" value="Unassembled WGS sequence"/>
</dbReference>
<dbReference type="Pfam" id="PF00514">
    <property type="entry name" value="Arm"/>
    <property type="match status" value="1"/>
</dbReference>
<keyword evidence="8" id="KW-1185">Reference proteome</keyword>
<dbReference type="Gene3D" id="1.25.10.10">
    <property type="entry name" value="Leucine-rich Repeat Variant"/>
    <property type="match status" value="3"/>
</dbReference>
<feature type="compositionally biased region" description="Acidic residues" evidence="6">
    <location>
        <begin position="766"/>
        <end position="779"/>
    </location>
</feature>
<comment type="subcellular location">
    <subcellularLocation>
        <location evidence="2">Cytoplasm</location>
    </subcellularLocation>
    <subcellularLocation>
        <location evidence="1">Nucleus</location>
    </subcellularLocation>
</comment>
<dbReference type="SUPFAM" id="SSF48371">
    <property type="entry name" value="ARM repeat"/>
    <property type="match status" value="2"/>
</dbReference>
<feature type="region of interest" description="Disordered" evidence="6">
    <location>
        <begin position="60"/>
        <end position="85"/>
    </location>
</feature>
<dbReference type="GO" id="GO:0043161">
    <property type="term" value="P:proteasome-mediated ubiquitin-dependent protein catabolic process"/>
    <property type="evidence" value="ECO:0007669"/>
    <property type="project" value="TreeGrafter"/>
</dbReference>
<evidence type="ECO:0000256" key="2">
    <source>
        <dbReference type="ARBA" id="ARBA00004496"/>
    </source>
</evidence>
<evidence type="ECO:0000256" key="3">
    <source>
        <dbReference type="ARBA" id="ARBA00022490"/>
    </source>
</evidence>
<proteinExistence type="predicted"/>
<evidence type="ECO:0000256" key="6">
    <source>
        <dbReference type="SAM" id="MobiDB-lite"/>
    </source>
</evidence>
<evidence type="ECO:0000313" key="7">
    <source>
        <dbReference type="EMBL" id="KAH7089896.1"/>
    </source>
</evidence>
<dbReference type="EMBL" id="JAGMVJ010000006">
    <property type="protein sequence ID" value="KAH7089896.1"/>
    <property type="molecule type" value="Genomic_DNA"/>
</dbReference>
<dbReference type="GO" id="GO:0005737">
    <property type="term" value="C:cytoplasm"/>
    <property type="evidence" value="ECO:0007669"/>
    <property type="project" value="UniProtKB-SubCell"/>
</dbReference>
<evidence type="ECO:0000313" key="8">
    <source>
        <dbReference type="Proteomes" id="UP000813461"/>
    </source>
</evidence>
<keyword evidence="3" id="KW-0963">Cytoplasm</keyword>
<gene>
    <name evidence="7" type="ORF">FB567DRAFT_312829</name>
</gene>
<dbReference type="AlphaFoldDB" id="A0A8K0RAU6"/>
<dbReference type="OrthoDB" id="5559898at2759"/>
<feature type="compositionally biased region" description="Low complexity" evidence="6">
    <location>
        <begin position="874"/>
        <end position="890"/>
    </location>
</feature>
<dbReference type="InterPro" id="IPR000225">
    <property type="entry name" value="Armadillo"/>
</dbReference>
<protein>
    <submittedName>
        <fullName evidence="7">Armadillo-type protein</fullName>
    </submittedName>
</protein>
<accession>A0A8K0RAU6</accession>
<keyword evidence="4" id="KW-0677">Repeat</keyword>
<dbReference type="InterPro" id="IPR038739">
    <property type="entry name" value="ARMC8/Vid28"/>
</dbReference>
<evidence type="ECO:0000256" key="1">
    <source>
        <dbReference type="ARBA" id="ARBA00004123"/>
    </source>
</evidence>
<sequence>MGRSTIPPALIELSNPSTPEAQVAALQSLKNEIVGHEQRKDLAVTHGVIKPLAGLLRSEARKGGKRRRAHQNGHGHGSGLFTESKRSLSEWTTEDELRFQATLVVGSLANGGPAFIAPILAGNVLPPLLEALRPSETPAKLVSTTLKTLNQIVDAVAQEKPWADMSDTSSRSTLAFAVSEQIYARPVIESLAEILSQPAGTMKANLQISLVVQLIMKTCQEDNQKKMLVESGILDLLAGKLAAIAAADESTQDPDAKPTVRDQLPRACLSDILEAIAAIIKDSHFYAARFLYSQPIQQLFGWPKDRATASYDGYSGTSQPSWDKLIPRVQTMTSKSDSYTKSWPALGSYTAATVENYGRLPSVESLQQPTGRGIITDESESPLFIWLMYVARRGEGRERLSACWLLALLKKFGERWPLNDPSKTTRERHFSYLIIPLVVKMIEESSPTSDHAKKAYASGPAAKDEMRIVLERSPLVLAELVSSNKSLQSAAVDARIMPTLVQILKRSFDTVTTNAKPLWQPKSASHELKDPMIDPASSTLGRSGLSADVLHAFKYRESVLLALAALAGDQDGLRKLVIEMGAATHIIEALVPYSEKEEPSTASTTSKDGNPESVLIAACKVTRSLSRSVSVLRTSLIDHGVAQPVYELLTHPSVKVQIAATEVITNLVLDLSPMRPEIIEAGVLRALCEQCRSANFNLRFGSLWALKHLCLGLPQDMKKQCLDELGVGWLVQALNGEPSKPAMGTPNAAGEQVDLLNSVDDPHMDLDEELSDEEDEDTMADSIPSMSRLQRPGSRYTSATNIRDRLQQIKNDEQDTRLINERDDIRIQEQALDFLRNFISEDQTTGEMIDHLLKAFGHSRFFELLDAKIRPKNSTPSTSQATPTSSATPAYWPNTPQRVATNIAAQQLTQHTNWNNYPAPELVLATTFVLVHLANGRPSHRSLLISQTSLMQHILPLCTHPRREVRALCAWFMNNLLWLEDSSDEAATRERAHLLRNLGFEEGAKLLAKDMDLDVRERVKPVIDQFARLLGEGQAGRSVYASASAGQGQGFSGAGDGGMSGLGRLGGLHGWDRSSRG</sequence>
<reference evidence="7" key="1">
    <citation type="journal article" date="2021" name="Nat. Commun.">
        <title>Genetic determinants of endophytism in the Arabidopsis root mycobiome.</title>
        <authorList>
            <person name="Mesny F."/>
            <person name="Miyauchi S."/>
            <person name="Thiergart T."/>
            <person name="Pickel B."/>
            <person name="Atanasova L."/>
            <person name="Karlsson M."/>
            <person name="Huettel B."/>
            <person name="Barry K.W."/>
            <person name="Haridas S."/>
            <person name="Chen C."/>
            <person name="Bauer D."/>
            <person name="Andreopoulos W."/>
            <person name="Pangilinan J."/>
            <person name="LaButti K."/>
            <person name="Riley R."/>
            <person name="Lipzen A."/>
            <person name="Clum A."/>
            <person name="Drula E."/>
            <person name="Henrissat B."/>
            <person name="Kohler A."/>
            <person name="Grigoriev I.V."/>
            <person name="Martin F.M."/>
            <person name="Hacquard S."/>
        </authorList>
    </citation>
    <scope>NUCLEOTIDE SEQUENCE</scope>
    <source>
        <strain evidence="7">MPI-SDFR-AT-0120</strain>
    </source>
</reference>
<dbReference type="InterPro" id="IPR016024">
    <property type="entry name" value="ARM-type_fold"/>
</dbReference>
<evidence type="ECO:0000256" key="5">
    <source>
        <dbReference type="ARBA" id="ARBA00023242"/>
    </source>
</evidence>
<dbReference type="GO" id="GO:0005634">
    <property type="term" value="C:nucleus"/>
    <property type="evidence" value="ECO:0007669"/>
    <property type="project" value="UniProtKB-SubCell"/>
</dbReference>
<dbReference type="PANTHER" id="PTHR15651:SF7">
    <property type="entry name" value="ARMADILLO REPEAT-CONTAINING PROTEIN 8"/>
    <property type="match status" value="1"/>
</dbReference>